<dbReference type="PANTHER" id="PTHR45632">
    <property type="entry name" value="LD33804P"/>
    <property type="match status" value="1"/>
</dbReference>
<dbReference type="EMBL" id="JAZHOU010000003">
    <property type="protein sequence ID" value="MEF3079576.1"/>
    <property type="molecule type" value="Genomic_DNA"/>
</dbReference>
<proteinExistence type="predicted"/>
<gene>
    <name evidence="3" type="ORF">V1468_11205</name>
</gene>
<dbReference type="SUPFAM" id="SSF117281">
    <property type="entry name" value="Kelch motif"/>
    <property type="match status" value="1"/>
</dbReference>
<name>A0ABU7W6K1_9FLAO</name>
<evidence type="ECO:0000313" key="4">
    <source>
        <dbReference type="Proteomes" id="UP001356704"/>
    </source>
</evidence>
<evidence type="ECO:0000313" key="3">
    <source>
        <dbReference type="EMBL" id="MEF3079576.1"/>
    </source>
</evidence>
<comment type="caution">
    <text evidence="3">The sequence shown here is derived from an EMBL/GenBank/DDBJ whole genome shotgun (WGS) entry which is preliminary data.</text>
</comment>
<evidence type="ECO:0000256" key="2">
    <source>
        <dbReference type="ARBA" id="ARBA00022737"/>
    </source>
</evidence>
<organism evidence="3 4">
    <name type="scientific">Winogradskyella poriferorum</name>
    <dbReference type="NCBI Taxonomy" id="307627"/>
    <lineage>
        <taxon>Bacteria</taxon>
        <taxon>Pseudomonadati</taxon>
        <taxon>Bacteroidota</taxon>
        <taxon>Flavobacteriia</taxon>
        <taxon>Flavobacteriales</taxon>
        <taxon>Flavobacteriaceae</taxon>
        <taxon>Winogradskyella</taxon>
    </lineage>
</organism>
<keyword evidence="2" id="KW-0677">Repeat</keyword>
<evidence type="ECO:0000256" key="1">
    <source>
        <dbReference type="ARBA" id="ARBA00022441"/>
    </source>
</evidence>
<reference evidence="3 4" key="1">
    <citation type="submission" date="2024-02" db="EMBL/GenBank/DDBJ databases">
        <title>Winogradskyella poriferorum JCM 12885.</title>
        <authorList>
            <person name="Zhang D.-F."/>
            <person name="Fu Z.-Y."/>
        </authorList>
    </citation>
    <scope>NUCLEOTIDE SEQUENCE [LARGE SCALE GENOMIC DNA]</scope>
    <source>
        <strain evidence="3 4">JCM 12885</strain>
    </source>
</reference>
<dbReference type="Gene3D" id="2.120.10.80">
    <property type="entry name" value="Kelch-type beta propeller"/>
    <property type="match status" value="2"/>
</dbReference>
<dbReference type="Proteomes" id="UP001356704">
    <property type="component" value="Unassembled WGS sequence"/>
</dbReference>
<keyword evidence="1" id="KW-0880">Kelch repeat</keyword>
<keyword evidence="4" id="KW-1185">Reference proteome</keyword>
<accession>A0ABU7W6K1</accession>
<dbReference type="RefSeq" id="WP_331810333.1">
    <property type="nucleotide sequence ID" value="NZ_JAZHOU010000003.1"/>
</dbReference>
<dbReference type="InterPro" id="IPR006652">
    <property type="entry name" value="Kelch_1"/>
</dbReference>
<sequence length="336" mass="37777">MMKITNNQQWMSLTLLIVVFVTFNSCNNDDDSSDLDGNWVKMSTFNEEARSSSAAFTIGNIGYMGTGYDGDDYYNDFWSYDMDTNSWQQLADFPGIARSSATAFTIGDEGYLGTGYNGDNNEELTDFYKYNPASNTWEAIADFGGSARYGAVGFGSDTYGYVGTGYDGSDKKDFWKYDPSNDTWEEIFGFGGDKRREGTTFTIGNEVYLVTGVSNGIYEEDFWKFDLDTETWTALVDVDDDDDDYVQRSNAVAFTIDGKGYVACGDYSGSQSSVYEYNPATEEWEEKTEFELYARRDAIAFGNGSRAFVGLGRNGTLYLDDFMEFYPNEEQDDDDN</sequence>
<dbReference type="Pfam" id="PF01344">
    <property type="entry name" value="Kelch_1"/>
    <property type="match status" value="1"/>
</dbReference>
<protein>
    <submittedName>
        <fullName evidence="3">Kelch repeat-containing protein</fullName>
    </submittedName>
</protein>
<dbReference type="InterPro" id="IPR015915">
    <property type="entry name" value="Kelch-typ_b-propeller"/>
</dbReference>
<dbReference type="PANTHER" id="PTHR45632:SF3">
    <property type="entry name" value="KELCH-LIKE PROTEIN 32"/>
    <property type="match status" value="1"/>
</dbReference>